<dbReference type="AlphaFoldDB" id="A0A0L7LKQ3"/>
<accession>A0A0L7LKQ3</accession>
<dbReference type="InterPro" id="IPR023210">
    <property type="entry name" value="NADP_OxRdtase_dom"/>
</dbReference>
<evidence type="ECO:0000313" key="3">
    <source>
        <dbReference type="EMBL" id="KOB76022.1"/>
    </source>
</evidence>
<dbReference type="Proteomes" id="UP000037510">
    <property type="component" value="Unassembled WGS sequence"/>
</dbReference>
<dbReference type="PROSITE" id="PS00063">
    <property type="entry name" value="ALDOKETO_REDUCTASE_3"/>
    <property type="match status" value="1"/>
</dbReference>
<dbReference type="GO" id="GO:0016616">
    <property type="term" value="F:oxidoreductase activity, acting on the CH-OH group of donors, NAD or NADP as acceptor"/>
    <property type="evidence" value="ECO:0007669"/>
    <property type="project" value="UniProtKB-ARBA"/>
</dbReference>
<dbReference type="PRINTS" id="PR00069">
    <property type="entry name" value="ALDKETRDTASE"/>
</dbReference>
<dbReference type="STRING" id="104452.A0A0L7LKQ3"/>
<feature type="domain" description="NADP-dependent oxidoreductase" evidence="2">
    <location>
        <begin position="99"/>
        <end position="320"/>
    </location>
</feature>
<gene>
    <name evidence="3" type="ORF">OBRU01_06510</name>
</gene>
<dbReference type="InterPro" id="IPR018170">
    <property type="entry name" value="Aldo/ket_reductase_CS"/>
</dbReference>
<protein>
    <recommendedName>
        <fullName evidence="2">NADP-dependent oxidoreductase domain-containing protein</fullName>
    </recommendedName>
</protein>
<dbReference type="EMBL" id="JTDY01000749">
    <property type="protein sequence ID" value="KOB76022.1"/>
    <property type="molecule type" value="Genomic_DNA"/>
</dbReference>
<evidence type="ECO:0000259" key="2">
    <source>
        <dbReference type="Pfam" id="PF00248"/>
    </source>
</evidence>
<organism evidence="3 4">
    <name type="scientific">Operophtera brumata</name>
    <name type="common">Winter moth</name>
    <name type="synonym">Phalaena brumata</name>
    <dbReference type="NCBI Taxonomy" id="104452"/>
    <lineage>
        <taxon>Eukaryota</taxon>
        <taxon>Metazoa</taxon>
        <taxon>Ecdysozoa</taxon>
        <taxon>Arthropoda</taxon>
        <taxon>Hexapoda</taxon>
        <taxon>Insecta</taxon>
        <taxon>Pterygota</taxon>
        <taxon>Neoptera</taxon>
        <taxon>Endopterygota</taxon>
        <taxon>Lepidoptera</taxon>
        <taxon>Glossata</taxon>
        <taxon>Ditrysia</taxon>
        <taxon>Geometroidea</taxon>
        <taxon>Geometridae</taxon>
        <taxon>Larentiinae</taxon>
        <taxon>Operophtera</taxon>
    </lineage>
</organism>
<dbReference type="InterPro" id="IPR020471">
    <property type="entry name" value="AKR"/>
</dbReference>
<dbReference type="FunFam" id="3.20.20.100:FF:000002">
    <property type="entry name" value="2,5-diketo-D-gluconic acid reductase A"/>
    <property type="match status" value="1"/>
</dbReference>
<dbReference type="InterPro" id="IPR036812">
    <property type="entry name" value="NAD(P)_OxRdtase_dom_sf"/>
</dbReference>
<dbReference type="Pfam" id="PF00248">
    <property type="entry name" value="Aldo_ket_red"/>
    <property type="match status" value="1"/>
</dbReference>
<dbReference type="SUPFAM" id="SSF51430">
    <property type="entry name" value="NAD(P)-linked oxidoreductase"/>
    <property type="match status" value="2"/>
</dbReference>
<dbReference type="Gene3D" id="3.20.20.100">
    <property type="entry name" value="NADP-dependent oxidoreductase domain"/>
    <property type="match status" value="2"/>
</dbReference>
<comment type="caution">
    <text evidence="3">The sequence shown here is derived from an EMBL/GenBank/DDBJ whole genome shotgun (WGS) entry which is preliminary data.</text>
</comment>
<dbReference type="PANTHER" id="PTHR11732">
    <property type="entry name" value="ALDO/KETO REDUCTASE"/>
    <property type="match status" value="1"/>
</dbReference>
<evidence type="ECO:0000313" key="4">
    <source>
        <dbReference type="Proteomes" id="UP000037510"/>
    </source>
</evidence>
<dbReference type="PROSITE" id="PS00062">
    <property type="entry name" value="ALDOKETO_REDUCTASE_2"/>
    <property type="match status" value="1"/>
</dbReference>
<keyword evidence="4" id="KW-1185">Reference proteome</keyword>
<name>A0A0L7LKQ3_OPEBR</name>
<evidence type="ECO:0000256" key="1">
    <source>
        <dbReference type="ARBA" id="ARBA00023002"/>
    </source>
</evidence>
<proteinExistence type="predicted"/>
<keyword evidence="1" id="KW-0560">Oxidoreductase</keyword>
<sequence length="333" mass="37039">IERGLIPIPKSTNKARIAQNIDLFDFELTKDEVDAISAFNKNVRVIDGLWFKDFPYFPFEGVEREPSVLAMAEKAPTIALNDGCSIPILALGTYGSSQDIARMRQAVVSAIEAGYRHIDTASLYNNEDKIGEGIAEAVQKGLVTRDELFVTTKLWNDKHAKDQVVPALRESLRKLGLDYVDLYLIHSPTAEKADGSPADIDFLETWEGMEECKKLGLARSIGVSNFDIKQIDRIIDNSGVRPAVNQIEIHPSNTQEQLVSDCQHRNITVMAYSPFGFLVSRGKENAPPPRKDDPALVEIAKRYGKTTSQVVLRYLVNRQTPDSSAKVDQQAAH</sequence>
<reference evidence="3 4" key="1">
    <citation type="journal article" date="2015" name="Genome Biol. Evol.">
        <title>The genome of winter moth (Operophtera brumata) provides a genomic perspective on sexual dimorphism and phenology.</title>
        <authorList>
            <person name="Derks M.F."/>
            <person name="Smit S."/>
            <person name="Salis L."/>
            <person name="Schijlen E."/>
            <person name="Bossers A."/>
            <person name="Mateman C."/>
            <person name="Pijl A.S."/>
            <person name="de Ridder D."/>
            <person name="Groenen M.A."/>
            <person name="Visser M.E."/>
            <person name="Megens H.J."/>
        </authorList>
    </citation>
    <scope>NUCLEOTIDE SEQUENCE [LARGE SCALE GENOMIC DNA]</scope>
    <source>
        <strain evidence="3">WM2013NL</strain>
        <tissue evidence="3">Head and thorax</tissue>
    </source>
</reference>
<feature type="non-terminal residue" evidence="3">
    <location>
        <position position="1"/>
    </location>
</feature>
<dbReference type="PROSITE" id="PS00798">
    <property type="entry name" value="ALDOKETO_REDUCTASE_1"/>
    <property type="match status" value="1"/>
</dbReference>